<evidence type="ECO:0000256" key="1">
    <source>
        <dbReference type="ARBA" id="ARBA00009884"/>
    </source>
</evidence>
<dbReference type="Gene3D" id="3.90.830.10">
    <property type="entry name" value="Syntaxin Binding Protein 1, Chain A, domain 2"/>
    <property type="match status" value="1"/>
</dbReference>
<accession>A0ABY8CL92</accession>
<dbReference type="SUPFAM" id="SSF56815">
    <property type="entry name" value="Sec1/munc18-like (SM) proteins"/>
    <property type="match status" value="1"/>
</dbReference>
<evidence type="ECO:0000313" key="3">
    <source>
        <dbReference type="Proteomes" id="UP001217963"/>
    </source>
</evidence>
<proteinExistence type="inferred from homology"/>
<dbReference type="InterPro" id="IPR027482">
    <property type="entry name" value="Sec1-like_dom2"/>
</dbReference>
<dbReference type="InterPro" id="IPR036045">
    <property type="entry name" value="Sec1-like_sf"/>
</dbReference>
<protein>
    <submittedName>
        <fullName evidence="2">Sec1 family protein</fullName>
    </submittedName>
</protein>
<sequence length="489" mass="57508">MHDDLLGKKVDEILTMGEGVKALLFDEDTKVILSNIIPHSRFLENDYFLFDSIMNRRREKIQGITCIAVIRPESIRWLIEEVSSPFYERYIILFTNQIDSLMLEILATSDVYCVISEVHEIYMDFFKQDNFLYTLHRTKVDDYASPSIRKRALDGIFSLIMNLGSIPTIKVQAGDKYLLEDSDMLNTRLTGLNLGQGGTLIMLDRSFDLYTPLLYEWRYQSLLYEHTEYENGIVRIGKKSYSVVGDPFFDASKFKDIYEVSEDIKGLIKKAEFKKKRLHEFIFDDLEENTKLSRQLEAHLAQHGHVMKACLRLKDLSEIEMSILKNNKVSKEEIDEYLARKDISVMERSKLLIIYSLKNRKNPSNEVKRHPDLIDEVEAFTKRYPLLMPIWRHYGYRFDDDVDIKLGYQPAIKRVLRHWWTSRLDGKCFSTARESENPMSYIIVYIRNGITYSEYRALYEYYSTEMEGKSRLYIVGDSMISYKNIMKAI</sequence>
<dbReference type="Proteomes" id="UP001217963">
    <property type="component" value="Chromosome VI"/>
</dbReference>
<dbReference type="Gene3D" id="1.25.40.60">
    <property type="match status" value="1"/>
</dbReference>
<dbReference type="Gene3D" id="3.40.50.1910">
    <property type="match status" value="1"/>
</dbReference>
<dbReference type="EMBL" id="CP119067">
    <property type="protein sequence ID" value="WEL38906.1"/>
    <property type="molecule type" value="Genomic_DNA"/>
</dbReference>
<comment type="similarity">
    <text evidence="1">Belongs to the STXBP/unc-18/SEC1 family.</text>
</comment>
<dbReference type="PIRSF" id="PIRSF005715">
    <property type="entry name" value="VPS45_Sec1"/>
    <property type="match status" value="1"/>
</dbReference>
<dbReference type="PANTHER" id="PTHR11679">
    <property type="entry name" value="VESICLE PROTEIN SORTING-ASSOCIATED"/>
    <property type="match status" value="1"/>
</dbReference>
<dbReference type="InterPro" id="IPR001619">
    <property type="entry name" value="Sec1-like"/>
</dbReference>
<dbReference type="Gene3D" id="3.40.50.2060">
    <property type="match status" value="1"/>
</dbReference>
<reference evidence="2 3" key="1">
    <citation type="submission" date="2023-02" db="EMBL/GenBank/DDBJ databases">
        <title>Encephalitozoon hellem ATCC 50451 complete genome.</title>
        <authorList>
            <person name="Mascarenhas dos Santos A.C."/>
            <person name="Julian A.T."/>
            <person name="Pombert J.-F."/>
        </authorList>
    </citation>
    <scope>NUCLEOTIDE SEQUENCE [LARGE SCALE GENOMIC DNA]</scope>
    <source>
        <strain evidence="2 3">ATCC 50451</strain>
    </source>
</reference>
<dbReference type="InterPro" id="IPR043154">
    <property type="entry name" value="Sec-1-like_dom1"/>
</dbReference>
<organism evidence="2 3">
    <name type="scientific">Encephalitozoon hellem</name>
    <name type="common">Microsporidian parasite</name>
    <dbReference type="NCBI Taxonomy" id="27973"/>
    <lineage>
        <taxon>Eukaryota</taxon>
        <taxon>Fungi</taxon>
        <taxon>Fungi incertae sedis</taxon>
        <taxon>Microsporidia</taxon>
        <taxon>Unikaryonidae</taxon>
        <taxon>Encephalitozoon</taxon>
    </lineage>
</organism>
<evidence type="ECO:0000313" key="2">
    <source>
        <dbReference type="EMBL" id="WEL38906.1"/>
    </source>
</evidence>
<gene>
    <name evidence="2" type="ORF">PFJ87_06g01750</name>
</gene>
<keyword evidence="3" id="KW-1185">Reference proteome</keyword>
<dbReference type="Pfam" id="PF00995">
    <property type="entry name" value="Sec1"/>
    <property type="match status" value="1"/>
</dbReference>
<name>A0ABY8CL92_ENCHE</name>
<dbReference type="InterPro" id="IPR043127">
    <property type="entry name" value="Sec-1-like_dom3a"/>
</dbReference>